<feature type="transmembrane region" description="Helical" evidence="1">
    <location>
        <begin position="37"/>
        <end position="57"/>
    </location>
</feature>
<feature type="transmembrane region" description="Helical" evidence="1">
    <location>
        <begin position="130"/>
        <end position="152"/>
    </location>
</feature>
<feature type="transmembrane region" description="Helical" evidence="1">
    <location>
        <begin position="12"/>
        <end position="30"/>
    </location>
</feature>
<keyword evidence="1" id="KW-0472">Membrane</keyword>
<gene>
    <name evidence="2" type="ORF">ceV_166</name>
</gene>
<protein>
    <submittedName>
        <fullName evidence="2">Uncharacterized protein</fullName>
    </submittedName>
</protein>
<keyword evidence="1" id="KW-1133">Transmembrane helix</keyword>
<proteinExistence type="predicted"/>
<keyword evidence="3" id="KW-1185">Reference proteome</keyword>
<dbReference type="Proteomes" id="UP000203826">
    <property type="component" value="Segment"/>
</dbReference>
<keyword evidence="1" id="KW-0812">Transmembrane</keyword>
<evidence type="ECO:0000256" key="1">
    <source>
        <dbReference type="SAM" id="Phobius"/>
    </source>
</evidence>
<dbReference type="OrthoDB" id="33072at10239"/>
<dbReference type="EMBL" id="KT820662">
    <property type="protein sequence ID" value="ALH23072.1"/>
    <property type="molecule type" value="Genomic_DNA"/>
</dbReference>
<reference evidence="2 3" key="1">
    <citation type="journal article" date="2015" name="Genome Announc.">
        <title>The 474-Kilobase-Pair Complete Genome Sequence of CeV-01B, a Virus Infecting Haptolina (Chrysochromulina) ericina (Prymnesiophyceae).</title>
        <authorList>
            <person name="Gallot-Lavallee L."/>
            <person name="Pagarete A."/>
            <person name="Legendre M."/>
            <person name="Santini S."/>
            <person name="Sandaa R.A."/>
            <person name="Himmelbauer H."/>
            <person name="Ogata H."/>
            <person name="Bratbak G."/>
            <person name="Claverie J.M."/>
        </authorList>
    </citation>
    <scope>NUCLEOTIDE SEQUENCE [LARGE SCALE GENOMIC DNA]</scope>
    <source>
        <strain evidence="2">CeV-01B</strain>
    </source>
</reference>
<dbReference type="KEGG" id="vg:26049033"/>
<feature type="transmembrane region" description="Helical" evidence="1">
    <location>
        <begin position="103"/>
        <end position="123"/>
    </location>
</feature>
<evidence type="ECO:0000313" key="2">
    <source>
        <dbReference type="EMBL" id="ALH23072.1"/>
    </source>
</evidence>
<organism evidence="2 3">
    <name type="scientific">Chrysochromulina ericina virus CeV-01B</name>
    <dbReference type="NCBI Taxonomy" id="3070830"/>
    <lineage>
        <taxon>Viruses</taxon>
        <taxon>Varidnaviria</taxon>
        <taxon>Bamfordvirae</taxon>
        <taxon>Nucleocytoviricota</taxon>
        <taxon>Megaviricetes</taxon>
        <taxon>Imitervirales</taxon>
        <taxon>Mesomimiviridae</taxon>
        <taxon>Tethysvirus</taxon>
        <taxon>Tethysvirus raunefjordenense</taxon>
    </lineage>
</organism>
<sequence>MAGGLFGKPFAFNIKCIIFSLIIMALFLYNPKIKNNYILYGILFIIFVISYVAMAWYDYFFDCRILPLLKGEKSWQKHVKPPAHQPEKQEDWVCEQDKSLKMVLIYLSHIIFIVPILGYVALYKNRVNPIIYPLLGVLAIFTLGYHGIHLLVSSHD</sequence>
<evidence type="ECO:0000313" key="3">
    <source>
        <dbReference type="Proteomes" id="UP000203826"/>
    </source>
</evidence>
<accession>A0A0N9QX38</accession>
<name>A0A0N9QX38_9VIRU</name>